<dbReference type="EMBL" id="MU853349">
    <property type="protein sequence ID" value="KAK4110767.1"/>
    <property type="molecule type" value="Genomic_DNA"/>
</dbReference>
<dbReference type="GO" id="GO:0006629">
    <property type="term" value="P:lipid metabolic process"/>
    <property type="evidence" value="ECO:0007669"/>
    <property type="project" value="UniProtKB-KW"/>
</dbReference>
<evidence type="ECO:0000313" key="7">
    <source>
        <dbReference type="EMBL" id="KAK4110767.1"/>
    </source>
</evidence>
<proteinExistence type="predicted"/>
<name>A0AAN6QR09_9PEZI</name>
<reference evidence="7" key="1">
    <citation type="journal article" date="2023" name="Mol. Phylogenet. Evol.">
        <title>Genome-scale phylogeny and comparative genomics of the fungal order Sordariales.</title>
        <authorList>
            <person name="Hensen N."/>
            <person name="Bonometti L."/>
            <person name="Westerberg I."/>
            <person name="Brannstrom I.O."/>
            <person name="Guillou S."/>
            <person name="Cros-Aarteil S."/>
            <person name="Calhoun S."/>
            <person name="Haridas S."/>
            <person name="Kuo A."/>
            <person name="Mondo S."/>
            <person name="Pangilinan J."/>
            <person name="Riley R."/>
            <person name="LaButti K."/>
            <person name="Andreopoulos B."/>
            <person name="Lipzen A."/>
            <person name="Chen C."/>
            <person name="Yan M."/>
            <person name="Daum C."/>
            <person name="Ng V."/>
            <person name="Clum A."/>
            <person name="Steindorff A."/>
            <person name="Ohm R.A."/>
            <person name="Martin F."/>
            <person name="Silar P."/>
            <person name="Natvig D.O."/>
            <person name="Lalanne C."/>
            <person name="Gautier V."/>
            <person name="Ament-Velasquez S.L."/>
            <person name="Kruys A."/>
            <person name="Hutchinson M.I."/>
            <person name="Powell A.J."/>
            <person name="Barry K."/>
            <person name="Miller A.N."/>
            <person name="Grigoriev I.V."/>
            <person name="Debuchy R."/>
            <person name="Gladieux P."/>
            <person name="Hiltunen Thoren M."/>
            <person name="Johannesson H."/>
        </authorList>
    </citation>
    <scope>NUCLEOTIDE SEQUENCE</scope>
    <source>
        <strain evidence="7">CBS 508.74</strain>
    </source>
</reference>
<organism evidence="7 8">
    <name type="scientific">Canariomyces notabilis</name>
    <dbReference type="NCBI Taxonomy" id="2074819"/>
    <lineage>
        <taxon>Eukaryota</taxon>
        <taxon>Fungi</taxon>
        <taxon>Dikarya</taxon>
        <taxon>Ascomycota</taxon>
        <taxon>Pezizomycotina</taxon>
        <taxon>Sordariomycetes</taxon>
        <taxon>Sordariomycetidae</taxon>
        <taxon>Sordariales</taxon>
        <taxon>Chaetomiaceae</taxon>
        <taxon>Canariomyces</taxon>
    </lineage>
</organism>
<dbReference type="SUPFAM" id="SSF53474">
    <property type="entry name" value="alpha/beta-Hydrolases"/>
    <property type="match status" value="1"/>
</dbReference>
<evidence type="ECO:0000256" key="2">
    <source>
        <dbReference type="ARBA" id="ARBA00022525"/>
    </source>
</evidence>
<evidence type="ECO:0000313" key="8">
    <source>
        <dbReference type="Proteomes" id="UP001302812"/>
    </source>
</evidence>
<dbReference type="PANTHER" id="PTHR34043">
    <property type="entry name" value="ALPHA/BETA-HYDROLASES SUPERFAMILY PROTEIN"/>
    <property type="match status" value="1"/>
</dbReference>
<dbReference type="Proteomes" id="UP001302812">
    <property type="component" value="Unassembled WGS sequence"/>
</dbReference>
<comment type="subcellular location">
    <subcellularLocation>
        <location evidence="1">Secreted</location>
    </subcellularLocation>
</comment>
<dbReference type="AlphaFoldDB" id="A0AAN6QR09"/>
<dbReference type="PANTHER" id="PTHR34043:SF3">
    <property type="entry name" value="ALPHA_BETA-HYDROLASES SUPERFAMILY PROTEIN"/>
    <property type="match status" value="1"/>
</dbReference>
<dbReference type="RefSeq" id="XP_064668337.1">
    <property type="nucleotide sequence ID" value="XM_064808873.1"/>
</dbReference>
<dbReference type="GO" id="GO:0016787">
    <property type="term" value="F:hydrolase activity"/>
    <property type="evidence" value="ECO:0007669"/>
    <property type="project" value="UniProtKB-KW"/>
</dbReference>
<evidence type="ECO:0000259" key="6">
    <source>
        <dbReference type="Pfam" id="PF24708"/>
    </source>
</evidence>
<comment type="caution">
    <text evidence="7">The sequence shown here is derived from an EMBL/GenBank/DDBJ whole genome shotgun (WGS) entry which is preliminary data.</text>
</comment>
<keyword evidence="4" id="KW-0378">Hydrolase</keyword>
<keyword evidence="8" id="KW-1185">Reference proteome</keyword>
<dbReference type="InterPro" id="IPR029058">
    <property type="entry name" value="AB_hydrolase_fold"/>
</dbReference>
<evidence type="ECO:0000256" key="4">
    <source>
        <dbReference type="ARBA" id="ARBA00022801"/>
    </source>
</evidence>
<protein>
    <submittedName>
        <fullName evidence="7">Alpha/beta-hydrolase</fullName>
    </submittedName>
</protein>
<evidence type="ECO:0000256" key="5">
    <source>
        <dbReference type="ARBA" id="ARBA00023098"/>
    </source>
</evidence>
<sequence length="499" mass="54339">MARSGQQKLTDLVNGLQERGALKRNAYPIVLVAGFASFGEPIFGTINYWGGFEDLASALQESTGAPVILTRTGPFSTNWERACEVYCQLRKIQAAGPGSGFDTSPAQQTRIPIQYGQYIPLPPRPQNYTKQAVVLGNLPSDWVWNAKHPVHMICHSQGGNTVRLLSELLSGRHGPQNPAYFGANLGNRQEWIRGVVTLGTPFLGTTITSVIFDEILRDVQVDEVISRLVVSASLNPSRFVDLQLDHWGFRPQACESFLDMHRRLKGNINAWWASDNNAVKDNGIQGIARLNRDFAPQPSDKTYYFTMSFDATRPIPTQHVSPLAQDLKNFPLHPLLSLGGLLYPGPFDLAAKFASGFVSLTHRVPGAPSVLAYAKWAAGFANNLLAALGYQIRVPIPGSRIPLADMLPVLTIFSVGMSGKGESVGFSAKNDGIVDTASMRGPALGTVDEIDNFNMASIQANRGVYWHLGLTEGVDHADEVGVFTDTATVSTRSRLAFTT</sequence>
<accession>A0AAN6QR09</accession>
<evidence type="ECO:0000256" key="3">
    <source>
        <dbReference type="ARBA" id="ARBA00022729"/>
    </source>
</evidence>
<reference evidence="7" key="2">
    <citation type="submission" date="2023-05" db="EMBL/GenBank/DDBJ databases">
        <authorList>
            <consortium name="Lawrence Berkeley National Laboratory"/>
            <person name="Steindorff A."/>
            <person name="Hensen N."/>
            <person name="Bonometti L."/>
            <person name="Westerberg I."/>
            <person name="Brannstrom I.O."/>
            <person name="Guillou S."/>
            <person name="Cros-Aarteil S."/>
            <person name="Calhoun S."/>
            <person name="Haridas S."/>
            <person name="Kuo A."/>
            <person name="Mondo S."/>
            <person name="Pangilinan J."/>
            <person name="Riley R."/>
            <person name="Labutti K."/>
            <person name="Andreopoulos B."/>
            <person name="Lipzen A."/>
            <person name="Chen C."/>
            <person name="Yanf M."/>
            <person name="Daum C."/>
            <person name="Ng V."/>
            <person name="Clum A."/>
            <person name="Ohm R."/>
            <person name="Martin F."/>
            <person name="Silar P."/>
            <person name="Natvig D."/>
            <person name="Lalanne C."/>
            <person name="Gautier V."/>
            <person name="Ament-Velasquez S.L."/>
            <person name="Kruys A."/>
            <person name="Hutchinson M.I."/>
            <person name="Powell A.J."/>
            <person name="Barry K."/>
            <person name="Miller A.N."/>
            <person name="Grigoriev I.V."/>
            <person name="Debuchy R."/>
            <person name="Gladieux P."/>
            <person name="Thoren M.H."/>
            <person name="Johannesson H."/>
        </authorList>
    </citation>
    <scope>NUCLEOTIDE SEQUENCE</scope>
    <source>
        <strain evidence="7">CBS 508.74</strain>
    </source>
</reference>
<dbReference type="GO" id="GO:0005576">
    <property type="term" value="C:extracellular region"/>
    <property type="evidence" value="ECO:0007669"/>
    <property type="project" value="UniProtKB-SubCell"/>
</dbReference>
<dbReference type="InterPro" id="IPR056304">
    <property type="entry name" value="Lip-like_C"/>
</dbReference>
<keyword evidence="3" id="KW-0732">Signal</keyword>
<keyword evidence="2" id="KW-0964">Secreted</keyword>
<dbReference type="Pfam" id="PF24708">
    <property type="entry name" value="Lip_C"/>
    <property type="match status" value="1"/>
</dbReference>
<gene>
    <name evidence="7" type="ORF">N656DRAFT_202438</name>
</gene>
<dbReference type="GeneID" id="89932996"/>
<keyword evidence="5" id="KW-0443">Lipid metabolism</keyword>
<feature type="domain" description="Lipase-like C-terminal" evidence="6">
    <location>
        <begin position="144"/>
        <end position="303"/>
    </location>
</feature>
<evidence type="ECO:0000256" key="1">
    <source>
        <dbReference type="ARBA" id="ARBA00004613"/>
    </source>
</evidence>
<dbReference type="Gene3D" id="3.40.50.1820">
    <property type="entry name" value="alpha/beta hydrolase"/>
    <property type="match status" value="1"/>
</dbReference>